<proteinExistence type="predicted"/>
<accession>A0A392PD41</accession>
<reference evidence="1 2" key="1">
    <citation type="journal article" date="2018" name="Front. Plant Sci.">
        <title>Red Clover (Trifolium pratense) and Zigzag Clover (T. medium) - A Picture of Genomic Similarities and Differences.</title>
        <authorList>
            <person name="Dluhosova J."/>
            <person name="Istvanek J."/>
            <person name="Nedelnik J."/>
            <person name="Repkova J."/>
        </authorList>
    </citation>
    <scope>NUCLEOTIDE SEQUENCE [LARGE SCALE GENOMIC DNA]</scope>
    <source>
        <strain evidence="2">cv. 10/8</strain>
        <tissue evidence="1">Leaf</tissue>
    </source>
</reference>
<evidence type="ECO:0000313" key="1">
    <source>
        <dbReference type="EMBL" id="MCI09672.1"/>
    </source>
</evidence>
<protein>
    <submittedName>
        <fullName evidence="1">Uncharacterized protein</fullName>
    </submittedName>
</protein>
<comment type="caution">
    <text evidence="1">The sequence shown here is derived from an EMBL/GenBank/DDBJ whole genome shotgun (WGS) entry which is preliminary data.</text>
</comment>
<dbReference type="AlphaFoldDB" id="A0A392PD41"/>
<feature type="non-terminal residue" evidence="1">
    <location>
        <position position="42"/>
    </location>
</feature>
<keyword evidence="2" id="KW-1185">Reference proteome</keyword>
<dbReference type="EMBL" id="LXQA010073479">
    <property type="protein sequence ID" value="MCI09672.1"/>
    <property type="molecule type" value="Genomic_DNA"/>
</dbReference>
<name>A0A392PD41_9FABA</name>
<organism evidence="1 2">
    <name type="scientific">Trifolium medium</name>
    <dbReference type="NCBI Taxonomy" id="97028"/>
    <lineage>
        <taxon>Eukaryota</taxon>
        <taxon>Viridiplantae</taxon>
        <taxon>Streptophyta</taxon>
        <taxon>Embryophyta</taxon>
        <taxon>Tracheophyta</taxon>
        <taxon>Spermatophyta</taxon>
        <taxon>Magnoliopsida</taxon>
        <taxon>eudicotyledons</taxon>
        <taxon>Gunneridae</taxon>
        <taxon>Pentapetalae</taxon>
        <taxon>rosids</taxon>
        <taxon>fabids</taxon>
        <taxon>Fabales</taxon>
        <taxon>Fabaceae</taxon>
        <taxon>Papilionoideae</taxon>
        <taxon>50 kb inversion clade</taxon>
        <taxon>NPAAA clade</taxon>
        <taxon>Hologalegina</taxon>
        <taxon>IRL clade</taxon>
        <taxon>Trifolieae</taxon>
        <taxon>Trifolium</taxon>
    </lineage>
</organism>
<dbReference type="Proteomes" id="UP000265520">
    <property type="component" value="Unassembled WGS sequence"/>
</dbReference>
<sequence length="42" mass="4788">MGSEEERVLENQLELQLHEQKDSLSAIDHALLIDPTNSELLE</sequence>
<evidence type="ECO:0000313" key="2">
    <source>
        <dbReference type="Proteomes" id="UP000265520"/>
    </source>
</evidence>